<dbReference type="InterPro" id="IPR011009">
    <property type="entry name" value="Kinase-like_dom_sf"/>
</dbReference>
<dbReference type="Proteomes" id="UP000247233">
    <property type="component" value="Unassembled WGS sequence"/>
</dbReference>
<feature type="compositionally biased region" description="Basic residues" evidence="1">
    <location>
        <begin position="715"/>
        <end position="725"/>
    </location>
</feature>
<organism evidence="2 3">
    <name type="scientific">Aspergillus heteromorphus CBS 117.55</name>
    <dbReference type="NCBI Taxonomy" id="1448321"/>
    <lineage>
        <taxon>Eukaryota</taxon>
        <taxon>Fungi</taxon>
        <taxon>Dikarya</taxon>
        <taxon>Ascomycota</taxon>
        <taxon>Pezizomycotina</taxon>
        <taxon>Eurotiomycetes</taxon>
        <taxon>Eurotiomycetidae</taxon>
        <taxon>Eurotiales</taxon>
        <taxon>Aspergillaceae</taxon>
        <taxon>Aspergillus</taxon>
        <taxon>Aspergillus subgen. Circumdati</taxon>
    </lineage>
</organism>
<comment type="caution">
    <text evidence="2">The sequence shown here is derived from an EMBL/GenBank/DDBJ whole genome shotgun (WGS) entry which is preliminary data.</text>
</comment>
<dbReference type="STRING" id="1448321.A0A317VRX5"/>
<dbReference type="OrthoDB" id="2156052at2759"/>
<proteinExistence type="predicted"/>
<accession>A0A317VRX5</accession>
<feature type="region of interest" description="Disordered" evidence="1">
    <location>
        <begin position="387"/>
        <end position="496"/>
    </location>
</feature>
<name>A0A317VRX5_9EURO</name>
<sequence>MAGSSSPPDYKALFLRSEEARAQADAARIQADEARIQADEARTRAEQQRDQQAEQLRPTTFAELLRHCHHLLSQPLRVGLPRRSTKGTLPPPTGKCCPLKLRPWTDCAARQLALYRSVCRYLEPPGQSPSQLFSSVHALENLGQRIRDRPITSEQDLAHYERLGVEDHVHDIIKELSKIQAARDEFGLCDGVWFENHGNVLDEAEVESEGPVTPWSSRPDQFCIHRVDGDTGSLLATVEYKPPHKLSVENLRVGLRHLDALDFWDELVGSDTVPVAEPEKLKYNAARLAGSALVQEYHVMIQEGLEYSYVSTGLALVLLRVPLDDPSTLYYHLCEPNEDVNHQADQAILQPTTAIARVLCLCLMSFHSPLRDQKWRNHAQTQLPVWKTSFDHTRSQIPKPERQQKPPDSDYVSPEDTSSEYMPSSPIGSPAEQGRRIPTRSQSGCAPSDSHQSRGDSPDSDPDLASPEGRKRGFSQVTSSSPITQSTRPVKHAASGHHRQHTAQFCTQRCLLGVQNAGELDYLCPNVKLHQLGGNGRQHPVNADSLVQQLKQQLDDDLDYNCTPFDICGSYGAPFKITSTTHGYTMVGKGTTSRLWPEVSREAQIYQVLKKAQCSAISVFLGAIDLDKTYFLHGAGEIRHMLLMAWAGQSICETQIDEKLEREISKSCAEIRSLGVTHGDLREENILWNAELQRALIIDFHRCHLDHRPIDKRLKSLKRASPKTSRRSETRELKRPRMTER</sequence>
<dbReference type="SUPFAM" id="SSF56112">
    <property type="entry name" value="Protein kinase-like (PK-like)"/>
    <property type="match status" value="1"/>
</dbReference>
<feature type="compositionally biased region" description="Polar residues" evidence="1">
    <location>
        <begin position="475"/>
        <end position="488"/>
    </location>
</feature>
<feature type="compositionally biased region" description="Basic and acidic residues" evidence="1">
    <location>
        <begin position="30"/>
        <end position="52"/>
    </location>
</feature>
<reference evidence="2 3" key="1">
    <citation type="submission" date="2016-12" db="EMBL/GenBank/DDBJ databases">
        <title>The genomes of Aspergillus section Nigri reveals drivers in fungal speciation.</title>
        <authorList>
            <consortium name="DOE Joint Genome Institute"/>
            <person name="Vesth T.C."/>
            <person name="Nybo J."/>
            <person name="Theobald S."/>
            <person name="Brandl J."/>
            <person name="Frisvad J.C."/>
            <person name="Nielsen K.F."/>
            <person name="Lyhne E.K."/>
            <person name="Kogle M.E."/>
            <person name="Kuo A."/>
            <person name="Riley R."/>
            <person name="Clum A."/>
            <person name="Nolan M."/>
            <person name="Lipzen A."/>
            <person name="Salamov A."/>
            <person name="Henrissat B."/>
            <person name="Wiebenga A."/>
            <person name="De Vries R.P."/>
            <person name="Grigoriev I.V."/>
            <person name="Mortensen U.H."/>
            <person name="Andersen M.R."/>
            <person name="Baker S.E."/>
        </authorList>
    </citation>
    <scope>NUCLEOTIDE SEQUENCE [LARGE SCALE GENOMIC DNA]</scope>
    <source>
        <strain evidence="2 3">CBS 117.55</strain>
    </source>
</reference>
<dbReference type="Pfam" id="PF06293">
    <property type="entry name" value="Kdo"/>
    <property type="match status" value="1"/>
</dbReference>
<keyword evidence="3" id="KW-1185">Reference proteome</keyword>
<feature type="compositionally biased region" description="Basic and acidic residues" evidence="1">
    <location>
        <begin position="726"/>
        <end position="741"/>
    </location>
</feature>
<dbReference type="GeneID" id="37061734"/>
<dbReference type="EMBL" id="MSFL01000019">
    <property type="protein sequence ID" value="PWY77073.1"/>
    <property type="molecule type" value="Genomic_DNA"/>
</dbReference>
<evidence type="ECO:0008006" key="4">
    <source>
        <dbReference type="Google" id="ProtNLM"/>
    </source>
</evidence>
<evidence type="ECO:0000313" key="2">
    <source>
        <dbReference type="EMBL" id="PWY77073.1"/>
    </source>
</evidence>
<dbReference type="AlphaFoldDB" id="A0A317VRX5"/>
<dbReference type="VEuPathDB" id="FungiDB:BO70DRAFT_295025"/>
<evidence type="ECO:0000256" key="1">
    <source>
        <dbReference type="SAM" id="MobiDB-lite"/>
    </source>
</evidence>
<dbReference type="Gene3D" id="1.10.510.10">
    <property type="entry name" value="Transferase(Phosphotransferase) domain 1"/>
    <property type="match status" value="1"/>
</dbReference>
<gene>
    <name evidence="2" type="ORF">BO70DRAFT_295025</name>
</gene>
<feature type="region of interest" description="Disordered" evidence="1">
    <location>
        <begin position="25"/>
        <end position="54"/>
    </location>
</feature>
<feature type="region of interest" description="Disordered" evidence="1">
    <location>
        <begin position="714"/>
        <end position="741"/>
    </location>
</feature>
<dbReference type="RefSeq" id="XP_025397834.1">
    <property type="nucleotide sequence ID" value="XM_025539497.1"/>
</dbReference>
<protein>
    <recommendedName>
        <fullName evidence="4">Protein kinase domain-containing protein</fullName>
    </recommendedName>
</protein>
<evidence type="ECO:0000313" key="3">
    <source>
        <dbReference type="Proteomes" id="UP000247233"/>
    </source>
</evidence>
<feature type="compositionally biased region" description="Basic and acidic residues" evidence="1">
    <location>
        <begin position="389"/>
        <end position="408"/>
    </location>
</feature>